<dbReference type="SUPFAM" id="SSF49599">
    <property type="entry name" value="TRAF domain-like"/>
    <property type="match status" value="1"/>
</dbReference>
<dbReference type="SUPFAM" id="SSF54695">
    <property type="entry name" value="POZ domain"/>
    <property type="match status" value="1"/>
</dbReference>
<accession>A0A2A9P0F1</accession>
<proteinExistence type="predicted"/>
<dbReference type="InterPro" id="IPR011333">
    <property type="entry name" value="SKP1/BTB/POZ_sf"/>
</dbReference>
<dbReference type="EMBL" id="KZ301971">
    <property type="protein sequence ID" value="PFH53913.1"/>
    <property type="molecule type" value="Genomic_DNA"/>
</dbReference>
<dbReference type="InterPro" id="IPR002083">
    <property type="entry name" value="MATH/TRAF_dom"/>
</dbReference>
<dbReference type="STRING" id="703135.A0A2A9P0F1"/>
<keyword evidence="4" id="KW-1185">Reference proteome</keyword>
<dbReference type="Pfam" id="PF22486">
    <property type="entry name" value="MATH_2"/>
    <property type="match status" value="1"/>
</dbReference>
<protein>
    <recommendedName>
        <fullName evidence="2">MATH domain-containing protein</fullName>
    </recommendedName>
</protein>
<gene>
    <name evidence="3" type="ORF">AMATHDRAFT_136448</name>
</gene>
<dbReference type="Gene3D" id="3.30.710.10">
    <property type="entry name" value="Potassium Channel Kv1.1, Chain A"/>
    <property type="match status" value="2"/>
</dbReference>
<dbReference type="Gene3D" id="2.60.210.10">
    <property type="entry name" value="Apoptosis, Tumor Necrosis Factor Receptor Associated Protein 2, Chain A"/>
    <property type="match status" value="1"/>
</dbReference>
<dbReference type="OrthoDB" id="6359816at2759"/>
<evidence type="ECO:0000259" key="2">
    <source>
        <dbReference type="PROSITE" id="PS50144"/>
    </source>
</evidence>
<feature type="region of interest" description="Disordered" evidence="1">
    <location>
        <begin position="333"/>
        <end position="353"/>
    </location>
</feature>
<organism evidence="3 4">
    <name type="scientific">Amanita thiersii Skay4041</name>
    <dbReference type="NCBI Taxonomy" id="703135"/>
    <lineage>
        <taxon>Eukaryota</taxon>
        <taxon>Fungi</taxon>
        <taxon>Dikarya</taxon>
        <taxon>Basidiomycota</taxon>
        <taxon>Agaricomycotina</taxon>
        <taxon>Agaricomycetes</taxon>
        <taxon>Agaricomycetidae</taxon>
        <taxon>Agaricales</taxon>
        <taxon>Pluteineae</taxon>
        <taxon>Amanitaceae</taxon>
        <taxon>Amanita</taxon>
    </lineage>
</organism>
<reference evidence="3 4" key="1">
    <citation type="submission" date="2014-02" db="EMBL/GenBank/DDBJ databases">
        <title>Transposable element dynamics among asymbiotic and ectomycorrhizal Amanita fungi.</title>
        <authorList>
            <consortium name="DOE Joint Genome Institute"/>
            <person name="Hess J."/>
            <person name="Skrede I."/>
            <person name="Wolfe B."/>
            <person name="LaButti K."/>
            <person name="Ohm R.A."/>
            <person name="Grigoriev I.V."/>
            <person name="Pringle A."/>
        </authorList>
    </citation>
    <scope>NUCLEOTIDE SEQUENCE [LARGE SCALE GENOMIC DNA]</scope>
    <source>
        <strain evidence="3 4">SKay4041</strain>
    </source>
</reference>
<feature type="compositionally biased region" description="Polar residues" evidence="1">
    <location>
        <begin position="553"/>
        <end position="570"/>
    </location>
</feature>
<dbReference type="CDD" id="cd00121">
    <property type="entry name" value="MATH"/>
    <property type="match status" value="1"/>
</dbReference>
<evidence type="ECO:0000313" key="4">
    <source>
        <dbReference type="Proteomes" id="UP000242287"/>
    </source>
</evidence>
<dbReference type="PANTHER" id="PTHR24413">
    <property type="entry name" value="SPECKLE-TYPE POZ PROTEIN"/>
    <property type="match status" value="1"/>
</dbReference>
<dbReference type="AlphaFoldDB" id="A0A2A9P0F1"/>
<dbReference type="InterPro" id="IPR008974">
    <property type="entry name" value="TRAF-like"/>
</dbReference>
<dbReference type="Proteomes" id="UP000242287">
    <property type="component" value="Unassembled WGS sequence"/>
</dbReference>
<sequence length="570" mass="63627">MSEQELEFQESTSVTFEWTLKGLKHLFESTKGEHKSKVTKSPLFGGGRWQILFYANSGLPKDGGSEGNYVSLYLACEPTFEEKESALSNYGRWVREGVYKFSFELRKQRVYSLSKTITYNSKEAHNHTFSHKNANWGWAQFTRRDAIFYQAQNVRSQDALVIVCTITSSPYVPPRVPSQPHRCVPKGLIDTVGALLDDPLYSDVEFIIPRGSSSLRDSKHIWASRRILQRAEYFDAMFGSSFAEGSLTGRGPILTTTASQTLSTLDKGFTNYFDDSDQEDEDAPEGIQSLIDEDDPEVINSMVSFASSTTSNEIDVTPVEGSRPDTVAQNLTQQVNSSSEGPIDDIPPDTTSTSSSKLRVIVRDTAYSTYRAVLFYLYTDSIVFAPLSSSFTSSDETSPIVTSANTSVTALDVQGSSGTAKKSTKGGMPPAVSRKEWIQEWCSTNPGRPVPCSAKAVYRLADRIGLMELKERAAQHIYNSLSVNNIPYEVFSAFSATYDEIRKVLVDYFLSHWDEVRISKTMKTVWQQIRNGRHPGFEEVWPVIAQSLEFKPSNPSNTTSSEEFPRLSNG</sequence>
<evidence type="ECO:0000313" key="3">
    <source>
        <dbReference type="EMBL" id="PFH53913.1"/>
    </source>
</evidence>
<dbReference type="PROSITE" id="PS50144">
    <property type="entry name" value="MATH"/>
    <property type="match status" value="1"/>
</dbReference>
<feature type="domain" description="MATH" evidence="2">
    <location>
        <begin position="13"/>
        <end position="166"/>
    </location>
</feature>
<name>A0A2A9P0F1_9AGAR</name>
<evidence type="ECO:0000256" key="1">
    <source>
        <dbReference type="SAM" id="MobiDB-lite"/>
    </source>
</evidence>
<feature type="region of interest" description="Disordered" evidence="1">
    <location>
        <begin position="551"/>
        <end position="570"/>
    </location>
</feature>